<evidence type="ECO:0000313" key="1">
    <source>
        <dbReference type="EMBL" id="MCG2613851.1"/>
    </source>
</evidence>
<dbReference type="Proteomes" id="UP001165367">
    <property type="component" value="Unassembled WGS sequence"/>
</dbReference>
<dbReference type="RefSeq" id="WP_237869714.1">
    <property type="nucleotide sequence ID" value="NZ_JAKLTR010000003.1"/>
</dbReference>
<sequence>MQISSCLQIGEYHTDHCEDYVYRGQIRDGLTVCAVMDGCTMGEDSYLISTITGKLLRKIVMEKSYLQTKTEALIKPANNR</sequence>
<gene>
    <name evidence="1" type="ORF">LZZ85_06145</name>
</gene>
<keyword evidence="2" id="KW-1185">Reference proteome</keyword>
<proteinExistence type="predicted"/>
<name>A0ABS9KNE6_9BACT</name>
<reference evidence="1" key="1">
    <citation type="submission" date="2022-01" db="EMBL/GenBank/DDBJ databases">
        <authorList>
            <person name="Jo J.-H."/>
            <person name="Im W.-T."/>
        </authorList>
    </citation>
    <scope>NUCLEOTIDE SEQUENCE</scope>
    <source>
        <strain evidence="1">NA20</strain>
    </source>
</reference>
<evidence type="ECO:0000313" key="2">
    <source>
        <dbReference type="Proteomes" id="UP001165367"/>
    </source>
</evidence>
<dbReference type="EMBL" id="JAKLTR010000003">
    <property type="protein sequence ID" value="MCG2613851.1"/>
    <property type="molecule type" value="Genomic_DNA"/>
</dbReference>
<accession>A0ABS9KNE6</accession>
<organism evidence="1 2">
    <name type="scientific">Terrimonas ginsenosidimutans</name>
    <dbReference type="NCBI Taxonomy" id="2908004"/>
    <lineage>
        <taxon>Bacteria</taxon>
        <taxon>Pseudomonadati</taxon>
        <taxon>Bacteroidota</taxon>
        <taxon>Chitinophagia</taxon>
        <taxon>Chitinophagales</taxon>
        <taxon>Chitinophagaceae</taxon>
        <taxon>Terrimonas</taxon>
    </lineage>
</organism>
<comment type="caution">
    <text evidence="1">The sequence shown here is derived from an EMBL/GenBank/DDBJ whole genome shotgun (WGS) entry which is preliminary data.</text>
</comment>
<protein>
    <submittedName>
        <fullName evidence="1">Uncharacterized protein</fullName>
    </submittedName>
</protein>